<dbReference type="SUPFAM" id="SSF49785">
    <property type="entry name" value="Galactose-binding domain-like"/>
    <property type="match status" value="3"/>
</dbReference>
<keyword evidence="11" id="KW-1185">Reference proteome</keyword>
<evidence type="ECO:0000256" key="7">
    <source>
        <dbReference type="ARBA" id="ARBA00023157"/>
    </source>
</evidence>
<keyword evidence="4" id="KW-0479">Metal-binding</keyword>
<feature type="chain" id="PRO_5011995137" description="WSC domain-containing protein" evidence="8">
    <location>
        <begin position="18"/>
        <end position="521"/>
    </location>
</feature>
<name>A0A267F4B7_9PLAT</name>
<accession>A0A267F4B7</accession>
<dbReference type="Pfam" id="PF22633">
    <property type="entry name" value="F5_F8_type_C_2"/>
    <property type="match status" value="2"/>
</dbReference>
<dbReference type="EMBL" id="NIVC01001380">
    <property type="protein sequence ID" value="PAA68620.1"/>
    <property type="molecule type" value="Genomic_DNA"/>
</dbReference>
<dbReference type="Gene3D" id="2.60.120.260">
    <property type="entry name" value="Galactose-binding domain-like"/>
    <property type="match status" value="3"/>
</dbReference>
<keyword evidence="8" id="KW-0732">Signal</keyword>
<evidence type="ECO:0000259" key="9">
    <source>
        <dbReference type="PROSITE" id="PS51212"/>
    </source>
</evidence>
<dbReference type="GO" id="GO:0010185">
    <property type="term" value="P:regulation of cellular defense response"/>
    <property type="evidence" value="ECO:0007669"/>
    <property type="project" value="UniProtKB-ARBA"/>
</dbReference>
<comment type="function">
    <text evidence="1">Acts as a defensive agent. Recognizes blood group fucosylated oligosaccharides including A, B, H and Lewis B-type antigens. Does not recognize Lewis A antigen and has low affinity for monovalent haptens.</text>
</comment>
<dbReference type="AlphaFoldDB" id="A0A267F4B7"/>
<dbReference type="InterPro" id="IPR006585">
    <property type="entry name" value="FTP1"/>
</dbReference>
<dbReference type="PROSITE" id="PS51212">
    <property type="entry name" value="WSC"/>
    <property type="match status" value="1"/>
</dbReference>
<keyword evidence="7" id="KW-1015">Disulfide bond</keyword>
<dbReference type="PANTHER" id="PTHR45713:SF6">
    <property type="entry name" value="F5_8 TYPE C DOMAIN-CONTAINING PROTEIN"/>
    <property type="match status" value="1"/>
</dbReference>
<dbReference type="Pfam" id="PF01822">
    <property type="entry name" value="WSC"/>
    <property type="match status" value="1"/>
</dbReference>
<evidence type="ECO:0000313" key="11">
    <source>
        <dbReference type="Proteomes" id="UP000215902"/>
    </source>
</evidence>
<keyword evidence="5" id="KW-0430">Lectin</keyword>
<dbReference type="PANTHER" id="PTHR45713">
    <property type="entry name" value="FTP DOMAIN-CONTAINING PROTEIN"/>
    <property type="match status" value="1"/>
</dbReference>
<organism evidence="10 11">
    <name type="scientific">Macrostomum lignano</name>
    <dbReference type="NCBI Taxonomy" id="282301"/>
    <lineage>
        <taxon>Eukaryota</taxon>
        <taxon>Metazoa</taxon>
        <taxon>Spiralia</taxon>
        <taxon>Lophotrochozoa</taxon>
        <taxon>Platyhelminthes</taxon>
        <taxon>Rhabditophora</taxon>
        <taxon>Macrostomorpha</taxon>
        <taxon>Macrostomida</taxon>
        <taxon>Macrostomidae</taxon>
        <taxon>Macrostomum</taxon>
    </lineage>
</organism>
<feature type="domain" description="WSC" evidence="9">
    <location>
        <begin position="425"/>
        <end position="517"/>
    </location>
</feature>
<dbReference type="GO" id="GO:0042806">
    <property type="term" value="F:fucose binding"/>
    <property type="evidence" value="ECO:0007669"/>
    <property type="project" value="UniProtKB-ARBA"/>
</dbReference>
<sequence>MLLRIVAIFLLVNIAASANTQLKFAACYQSSTAAGGVCERAFDGRTNQNYGAGSCTHTNAEKGFWQAAIKGFARVRFVRIYNRLDCCSDRLNSFSIFLDGQECEQSYSSRKSFSVKTFRCNKVGQMLVIKNRIKTPLTVCEVQIFGNYLSGNPYGARLPMLQCKQSSTAAGGVCSRAIDNNDHQLYGHKSCTHTKNEKGWWQARTKSLSHIRTVRIFNRMDCCSERLNNFVIMVDGHECASYKSNSFFSIRAFKCNRIGQVVTVKNRKTSPLTLCEVQVYGKEVKLRTPKNRLPLVSCSQSSTAVKGVCQRAFDGNTNPNWHLNSCTHTKSELGWWQATLKERSLVRKIRIYNRLDCCSERLNDFSITVDGQECASFKSSGFFSVKTFQCNKVGQQIRINNRKRSPLTLCEVQVFGEKKKSAIKAGHFVGCFFESNHWPDFASLASTSNDMNRQKCNCLCSKRGTSVFALREGNQCRCGDNYGNNGEAERSDCRLPCAGDSNQICGGRMINAVFEVDKNHC</sequence>
<dbReference type="SMART" id="SM00321">
    <property type="entry name" value="WSC"/>
    <property type="match status" value="1"/>
</dbReference>
<evidence type="ECO:0000313" key="10">
    <source>
        <dbReference type="EMBL" id="PAA68620.1"/>
    </source>
</evidence>
<evidence type="ECO:0000256" key="8">
    <source>
        <dbReference type="SAM" id="SignalP"/>
    </source>
</evidence>
<proteinExistence type="inferred from homology"/>
<dbReference type="SMART" id="SM00607">
    <property type="entry name" value="FTP"/>
    <property type="match status" value="3"/>
</dbReference>
<protein>
    <recommendedName>
        <fullName evidence="9">WSC domain-containing protein</fullName>
    </recommendedName>
</protein>
<comment type="caution">
    <text evidence="10">The sequence shown here is derived from an EMBL/GenBank/DDBJ whole genome shotgun (WGS) entry which is preliminary data.</text>
</comment>
<dbReference type="GO" id="GO:0001868">
    <property type="term" value="P:regulation of complement activation, lectin pathway"/>
    <property type="evidence" value="ECO:0007669"/>
    <property type="project" value="UniProtKB-ARBA"/>
</dbReference>
<evidence type="ECO:0000256" key="2">
    <source>
        <dbReference type="ARBA" id="ARBA00010147"/>
    </source>
</evidence>
<evidence type="ECO:0000256" key="3">
    <source>
        <dbReference type="ARBA" id="ARBA00011233"/>
    </source>
</evidence>
<comment type="subunit">
    <text evidence="3">Homotrimer.</text>
</comment>
<dbReference type="InterPro" id="IPR002889">
    <property type="entry name" value="WSC_carb-bd"/>
</dbReference>
<dbReference type="GO" id="GO:0046872">
    <property type="term" value="F:metal ion binding"/>
    <property type="evidence" value="ECO:0007669"/>
    <property type="project" value="UniProtKB-KW"/>
</dbReference>
<evidence type="ECO:0000256" key="4">
    <source>
        <dbReference type="ARBA" id="ARBA00022723"/>
    </source>
</evidence>
<dbReference type="InterPro" id="IPR008979">
    <property type="entry name" value="Galactose-bd-like_sf"/>
</dbReference>
<dbReference type="STRING" id="282301.A0A267F4B7"/>
<feature type="signal peptide" evidence="8">
    <location>
        <begin position="1"/>
        <end position="17"/>
    </location>
</feature>
<reference evidence="10 11" key="1">
    <citation type="submission" date="2017-06" db="EMBL/GenBank/DDBJ databases">
        <title>A platform for efficient transgenesis in Macrostomum lignano, a flatworm model organism for stem cell research.</title>
        <authorList>
            <person name="Berezikov E."/>
        </authorList>
    </citation>
    <scope>NUCLEOTIDE SEQUENCE [LARGE SCALE GENOMIC DNA]</scope>
    <source>
        <strain evidence="10">DV1</strain>
        <tissue evidence="10">Whole organism</tissue>
    </source>
</reference>
<keyword evidence="6" id="KW-0106">Calcium</keyword>
<gene>
    <name evidence="10" type="ORF">BOX15_Mlig031442g1</name>
</gene>
<evidence type="ECO:0000256" key="1">
    <source>
        <dbReference type="ARBA" id="ARBA00002219"/>
    </source>
</evidence>
<evidence type="ECO:0000256" key="5">
    <source>
        <dbReference type="ARBA" id="ARBA00022734"/>
    </source>
</evidence>
<dbReference type="OrthoDB" id="6158912at2759"/>
<dbReference type="InterPro" id="IPR051941">
    <property type="entry name" value="BG_Antigen-Binding_Lectin"/>
</dbReference>
<evidence type="ECO:0000256" key="6">
    <source>
        <dbReference type="ARBA" id="ARBA00022837"/>
    </source>
</evidence>
<comment type="similarity">
    <text evidence="2">Belongs to the fucolectin family.</text>
</comment>
<dbReference type="Proteomes" id="UP000215902">
    <property type="component" value="Unassembled WGS sequence"/>
</dbReference>